<dbReference type="PANTHER" id="PTHR43038:SF3">
    <property type="entry name" value="ABC TRANSPORTER G FAMILY MEMBER 20 ISOFORM X1"/>
    <property type="match status" value="1"/>
</dbReference>
<dbReference type="PROSITE" id="PS50893">
    <property type="entry name" value="ABC_TRANSPORTER_2"/>
    <property type="match status" value="2"/>
</dbReference>
<dbReference type="InterPro" id="IPR003593">
    <property type="entry name" value="AAA+_ATPase"/>
</dbReference>
<protein>
    <submittedName>
        <fullName evidence="4">ABC transporter ATP-binding protein</fullName>
    </submittedName>
</protein>
<dbReference type="OrthoDB" id="9804819at2"/>
<dbReference type="PANTHER" id="PTHR43038">
    <property type="entry name" value="ATP-BINDING CASSETTE, SUB-FAMILY H, MEMBER 1"/>
    <property type="match status" value="1"/>
</dbReference>
<name>A0A4Y8PHR6_9BACT</name>
<dbReference type="Proteomes" id="UP000297713">
    <property type="component" value="Unassembled WGS sequence"/>
</dbReference>
<dbReference type="GO" id="GO:0016887">
    <property type="term" value="F:ATP hydrolysis activity"/>
    <property type="evidence" value="ECO:0007669"/>
    <property type="project" value="InterPro"/>
</dbReference>
<evidence type="ECO:0000256" key="2">
    <source>
        <dbReference type="ARBA" id="ARBA00022840"/>
    </source>
</evidence>
<proteinExistence type="predicted"/>
<dbReference type="EMBL" id="LXQC01000002">
    <property type="protein sequence ID" value="TFE73279.1"/>
    <property type="molecule type" value="Genomic_DNA"/>
</dbReference>
<accession>A0A4Y8PHR6</accession>
<gene>
    <name evidence="4" type="ORF">A7Q10_03105</name>
</gene>
<evidence type="ECO:0000313" key="4">
    <source>
        <dbReference type="EMBL" id="TFE73279.1"/>
    </source>
</evidence>
<keyword evidence="2 4" id="KW-0067">ATP-binding</keyword>
<dbReference type="RefSeq" id="WP_134438928.1">
    <property type="nucleotide sequence ID" value="NZ_LXQC01000002.1"/>
</dbReference>
<evidence type="ECO:0000256" key="1">
    <source>
        <dbReference type="ARBA" id="ARBA00022741"/>
    </source>
</evidence>
<dbReference type="AlphaFoldDB" id="A0A4Y8PHR6"/>
<dbReference type="SMART" id="SM00382">
    <property type="entry name" value="AAA"/>
    <property type="match status" value="2"/>
</dbReference>
<dbReference type="InterPro" id="IPR003439">
    <property type="entry name" value="ABC_transporter-like_ATP-bd"/>
</dbReference>
<reference evidence="4 5" key="1">
    <citation type="submission" date="2016-05" db="EMBL/GenBank/DDBJ databases">
        <title>Diversity and Homogeneity among Thermoacidophilic Verrucomicrobia Methanotrophs Linked with Geographical Origin.</title>
        <authorList>
            <person name="Erikstad H.-A."/>
            <person name="Smestad N.B."/>
            <person name="Ceballos R.M."/>
            <person name="Birkeland N.-K."/>
        </authorList>
    </citation>
    <scope>NUCLEOTIDE SEQUENCE [LARGE SCALE GENOMIC DNA]</scope>
    <source>
        <strain evidence="4 5">Phi</strain>
    </source>
</reference>
<organism evidence="4 5">
    <name type="scientific">Methylacidiphilum caldifontis</name>
    <dbReference type="NCBI Taxonomy" id="2795386"/>
    <lineage>
        <taxon>Bacteria</taxon>
        <taxon>Pseudomonadati</taxon>
        <taxon>Verrucomicrobiota</taxon>
        <taxon>Methylacidiphilae</taxon>
        <taxon>Methylacidiphilales</taxon>
        <taxon>Methylacidiphilaceae</taxon>
        <taxon>Methylacidiphilum (ex Ratnadevi et al. 2023)</taxon>
    </lineage>
</organism>
<evidence type="ECO:0000313" key="5">
    <source>
        <dbReference type="Proteomes" id="UP000297713"/>
    </source>
</evidence>
<dbReference type="Gene3D" id="3.40.50.300">
    <property type="entry name" value="P-loop containing nucleotide triphosphate hydrolases"/>
    <property type="match status" value="2"/>
</dbReference>
<dbReference type="GO" id="GO:0005524">
    <property type="term" value="F:ATP binding"/>
    <property type="evidence" value="ECO:0007669"/>
    <property type="project" value="UniProtKB-KW"/>
</dbReference>
<dbReference type="InterPro" id="IPR017871">
    <property type="entry name" value="ABC_transporter-like_CS"/>
</dbReference>
<dbReference type="CDD" id="cd03230">
    <property type="entry name" value="ABC_DR_subfamily_A"/>
    <property type="match status" value="2"/>
</dbReference>
<dbReference type="PROSITE" id="PS00211">
    <property type="entry name" value="ABC_TRANSPORTER_1"/>
    <property type="match status" value="1"/>
</dbReference>
<dbReference type="InterPro" id="IPR027417">
    <property type="entry name" value="P-loop_NTPase"/>
</dbReference>
<dbReference type="SUPFAM" id="SSF52540">
    <property type="entry name" value="P-loop containing nucleoside triphosphate hydrolases"/>
    <property type="match status" value="2"/>
</dbReference>
<comment type="caution">
    <text evidence="4">The sequence shown here is derived from an EMBL/GenBank/DDBJ whole genome shotgun (WGS) entry which is preliminary data.</text>
</comment>
<keyword evidence="5" id="KW-1185">Reference proteome</keyword>
<evidence type="ECO:0000259" key="3">
    <source>
        <dbReference type="PROSITE" id="PS50893"/>
    </source>
</evidence>
<feature type="domain" description="ABC transporter" evidence="3">
    <location>
        <begin position="336"/>
        <end position="565"/>
    </location>
</feature>
<dbReference type="Pfam" id="PF00005">
    <property type="entry name" value="ABC_tran"/>
    <property type="match status" value="2"/>
</dbReference>
<feature type="domain" description="ABC transporter" evidence="3">
    <location>
        <begin position="8"/>
        <end position="242"/>
    </location>
</feature>
<keyword evidence="1" id="KW-0547">Nucleotide-binding</keyword>
<sequence>MDEGSYCIRLQEVSKSFVIAKKRVFAIKEFSTLIRSGIITGIVGPDGAGKTTLLRLLSGMLIADHGKIEVLGLNPAQDKEALSTQIGYMPQNFGLYEDLTVEENLELYAELYRIAKKEREKKYEELLNMSGLRPFMKRLSGSLSGGMKQKLALSAVLLSSPKLLLLDEPTVGVDPLSRRELWKILHSLVQIQGLSVLVSSSYLAEAKYCQDIIVLDRGSKLIQGSPSFLEQNAKSIVLLISSEKLSSRDLLLKIASSPFVIDYSFEGNYIRVVIQKDKKEEFLRQYQDVQISSLPAERMLSDCVLSYYHLGRATSFLPEIKEVEISFKKLPKEKVIVVEKLSRFFGKFQAVKKISFSVYTGEIFGILGPNGAGKSTTFRMLCGLLPPTEGKIRVGGVDLRTSAAQARAQIGYVSQKFSLYSNLSVRQNLLFFSRAYGLDRKTTEKRIAVAVNEYELDKYLDWDAGGLPLGFQKRLAIACATLHEPPILFLDEPTSGMDPLSRREFWSRMLRFAQKNTTLLITTHYLEEAEYCDRLIIISSGKILMEGSPHSIKAEFRSTEKPNPTIEDAFIGLIERSAEEN</sequence>